<protein>
    <submittedName>
        <fullName evidence="1">Uncharacterized protein</fullName>
    </submittedName>
</protein>
<accession>A0A5C3NS23</accession>
<name>A0A5C3NS23_9APHY</name>
<proteinExistence type="predicted"/>
<gene>
    <name evidence="1" type="ORF">K466DRAFT_385119</name>
</gene>
<evidence type="ECO:0000313" key="1">
    <source>
        <dbReference type="EMBL" id="TFK80336.1"/>
    </source>
</evidence>
<sequence>MVGRSVRRAAFVPLLRGRANETRREPSLTSQGRALVQVVPAPSVRAVHSGPRLDSPCSTNHIVSLLLYLLAGYLAGARPILATVIRRLDSHLLSVVLHLQPPYWSRIEEQTTNSPIFTAHPDKSSFLASWFGLRYRLRMQT</sequence>
<reference evidence="1 2" key="1">
    <citation type="journal article" date="2019" name="Nat. Ecol. Evol.">
        <title>Megaphylogeny resolves global patterns of mushroom evolution.</title>
        <authorList>
            <person name="Varga T."/>
            <person name="Krizsan K."/>
            <person name="Foldi C."/>
            <person name="Dima B."/>
            <person name="Sanchez-Garcia M."/>
            <person name="Sanchez-Ramirez S."/>
            <person name="Szollosi G.J."/>
            <person name="Szarkandi J.G."/>
            <person name="Papp V."/>
            <person name="Albert L."/>
            <person name="Andreopoulos W."/>
            <person name="Angelini C."/>
            <person name="Antonin V."/>
            <person name="Barry K.W."/>
            <person name="Bougher N.L."/>
            <person name="Buchanan P."/>
            <person name="Buyck B."/>
            <person name="Bense V."/>
            <person name="Catcheside P."/>
            <person name="Chovatia M."/>
            <person name="Cooper J."/>
            <person name="Damon W."/>
            <person name="Desjardin D."/>
            <person name="Finy P."/>
            <person name="Geml J."/>
            <person name="Haridas S."/>
            <person name="Hughes K."/>
            <person name="Justo A."/>
            <person name="Karasinski D."/>
            <person name="Kautmanova I."/>
            <person name="Kiss B."/>
            <person name="Kocsube S."/>
            <person name="Kotiranta H."/>
            <person name="LaButti K.M."/>
            <person name="Lechner B.E."/>
            <person name="Liimatainen K."/>
            <person name="Lipzen A."/>
            <person name="Lukacs Z."/>
            <person name="Mihaltcheva S."/>
            <person name="Morgado L.N."/>
            <person name="Niskanen T."/>
            <person name="Noordeloos M.E."/>
            <person name="Ohm R.A."/>
            <person name="Ortiz-Santana B."/>
            <person name="Ovrebo C."/>
            <person name="Racz N."/>
            <person name="Riley R."/>
            <person name="Savchenko A."/>
            <person name="Shiryaev A."/>
            <person name="Soop K."/>
            <person name="Spirin V."/>
            <person name="Szebenyi C."/>
            <person name="Tomsovsky M."/>
            <person name="Tulloss R.E."/>
            <person name="Uehling J."/>
            <person name="Grigoriev I.V."/>
            <person name="Vagvolgyi C."/>
            <person name="Papp T."/>
            <person name="Martin F.M."/>
            <person name="Miettinen O."/>
            <person name="Hibbett D.S."/>
            <person name="Nagy L.G."/>
        </authorList>
    </citation>
    <scope>NUCLEOTIDE SEQUENCE [LARGE SCALE GENOMIC DNA]</scope>
    <source>
        <strain evidence="1 2">HHB13444</strain>
    </source>
</reference>
<dbReference type="InParanoid" id="A0A5C3NS23"/>
<keyword evidence="2" id="KW-1185">Reference proteome</keyword>
<organism evidence="1 2">
    <name type="scientific">Polyporus arcularius HHB13444</name>
    <dbReference type="NCBI Taxonomy" id="1314778"/>
    <lineage>
        <taxon>Eukaryota</taxon>
        <taxon>Fungi</taxon>
        <taxon>Dikarya</taxon>
        <taxon>Basidiomycota</taxon>
        <taxon>Agaricomycotina</taxon>
        <taxon>Agaricomycetes</taxon>
        <taxon>Polyporales</taxon>
        <taxon>Polyporaceae</taxon>
        <taxon>Polyporus</taxon>
    </lineage>
</organism>
<evidence type="ECO:0000313" key="2">
    <source>
        <dbReference type="Proteomes" id="UP000308197"/>
    </source>
</evidence>
<dbReference type="Proteomes" id="UP000308197">
    <property type="component" value="Unassembled WGS sequence"/>
</dbReference>
<dbReference type="AlphaFoldDB" id="A0A5C3NS23"/>
<dbReference type="EMBL" id="ML211796">
    <property type="protein sequence ID" value="TFK80336.1"/>
    <property type="molecule type" value="Genomic_DNA"/>
</dbReference>